<dbReference type="AlphaFoldDB" id="U6B4R6"/>
<feature type="binding site" evidence="4">
    <location>
        <position position="155"/>
    </location>
    <ligand>
        <name>a divalent metal cation</name>
        <dbReference type="ChEBI" id="CHEBI:60240"/>
        <label>2</label>
    </ligand>
</feature>
<dbReference type="Gene3D" id="3.20.20.140">
    <property type="entry name" value="Metal-dependent hydrolases"/>
    <property type="match status" value="1"/>
</dbReference>
<name>U6B4R6_9HYPH</name>
<dbReference type="InterPro" id="IPR015991">
    <property type="entry name" value="TatD/YcfH-like"/>
</dbReference>
<dbReference type="HOGENOM" id="CLU_031506_4_2_5"/>
<comment type="similarity">
    <text evidence="1">Belongs to the metallo-dependent hydrolases superfamily. TatD-type hydrolase family.</text>
</comment>
<dbReference type="RefSeq" id="WP_007557389.1">
    <property type="nucleotide sequence ID" value="NC_022793.1"/>
</dbReference>
<proteinExistence type="inferred from homology"/>
<dbReference type="Proteomes" id="UP000017862">
    <property type="component" value="Chromosome"/>
</dbReference>
<evidence type="ECO:0000256" key="4">
    <source>
        <dbReference type="PIRSR" id="PIRSR005902-1"/>
    </source>
</evidence>
<keyword evidence="2 4" id="KW-0479">Metal-binding</keyword>
<organism evidence="5 6">
    <name type="scientific">Candidatus Liberibacter americanus str. Sao Paulo</name>
    <dbReference type="NCBI Taxonomy" id="1261131"/>
    <lineage>
        <taxon>Bacteria</taxon>
        <taxon>Pseudomonadati</taxon>
        <taxon>Pseudomonadota</taxon>
        <taxon>Alphaproteobacteria</taxon>
        <taxon>Hyphomicrobiales</taxon>
        <taxon>Rhizobiaceae</taxon>
        <taxon>Liberibacter</taxon>
    </lineage>
</organism>
<dbReference type="PIRSF" id="PIRSF005902">
    <property type="entry name" value="DNase_TatD"/>
    <property type="match status" value="1"/>
</dbReference>
<dbReference type="CDD" id="cd01310">
    <property type="entry name" value="TatD_DNAse"/>
    <property type="match status" value="1"/>
</dbReference>
<protein>
    <submittedName>
        <fullName evidence="5">Mg-dependent DNase</fullName>
    </submittedName>
</protein>
<feature type="binding site" evidence="4">
    <location>
        <position position="129"/>
    </location>
    <ligand>
        <name>a divalent metal cation</name>
        <dbReference type="ChEBI" id="CHEBI:60240"/>
        <label>2</label>
    </ligand>
</feature>
<gene>
    <name evidence="5" type="primary">tatD</name>
    <name evidence="5" type="ORF">lam_718</name>
</gene>
<dbReference type="STRING" id="1261131.lam_718"/>
<evidence type="ECO:0000313" key="5">
    <source>
        <dbReference type="EMBL" id="AHA28064.1"/>
    </source>
</evidence>
<feature type="binding site" evidence="4">
    <location>
        <position position="205"/>
    </location>
    <ligand>
        <name>a divalent metal cation</name>
        <dbReference type="ChEBI" id="CHEBI:60240"/>
        <label>1</label>
    </ligand>
</feature>
<evidence type="ECO:0000256" key="2">
    <source>
        <dbReference type="ARBA" id="ARBA00022723"/>
    </source>
</evidence>
<dbReference type="PANTHER" id="PTHR46124:SF2">
    <property type="entry name" value="D-AMINOACYL-TRNA DEACYLASE"/>
    <property type="match status" value="1"/>
</dbReference>
<evidence type="ECO:0000256" key="1">
    <source>
        <dbReference type="ARBA" id="ARBA00009275"/>
    </source>
</evidence>
<feature type="binding site" evidence="4">
    <location>
        <position position="6"/>
    </location>
    <ligand>
        <name>a divalent metal cation</name>
        <dbReference type="ChEBI" id="CHEBI:60240"/>
        <label>1</label>
    </ligand>
</feature>
<reference evidence="5 6" key="1">
    <citation type="journal article" date="2014" name="Mol. Plant Microbe Interact.">
        <title>The complete genome sequence of Candidatus Liberibacter americanus, associated with citrus Huanglongbing.</title>
        <authorList>
            <person name="Wulff N.A."/>
            <person name="Zhang S."/>
            <person name="Setubal J.C."/>
            <person name="Almeida N.F."/>
            <person name="Martins E.C."/>
            <person name="Harakava R."/>
            <person name="Kumar D."/>
            <person name="Rangel L.T."/>
            <person name="Foissac X."/>
            <person name="Bove J."/>
            <person name="Gabriel D.W."/>
        </authorList>
    </citation>
    <scope>NUCLEOTIDE SEQUENCE [LARGE SCALE GENOMIC DNA]</scope>
    <source>
        <strain evidence="5 6">Sao Paulo</strain>
    </source>
</reference>
<dbReference type="InterPro" id="IPR018228">
    <property type="entry name" value="DNase_TatD-rel_CS"/>
</dbReference>
<dbReference type="EMBL" id="CP006604">
    <property type="protein sequence ID" value="AHA28064.1"/>
    <property type="molecule type" value="Genomic_DNA"/>
</dbReference>
<dbReference type="FunFam" id="3.20.20.140:FF:000005">
    <property type="entry name" value="TatD family hydrolase"/>
    <property type="match status" value="1"/>
</dbReference>
<dbReference type="InterPro" id="IPR001130">
    <property type="entry name" value="TatD-like"/>
</dbReference>
<keyword evidence="6" id="KW-1185">Reference proteome</keyword>
<evidence type="ECO:0000313" key="6">
    <source>
        <dbReference type="Proteomes" id="UP000017862"/>
    </source>
</evidence>
<dbReference type="NCBIfam" id="TIGR00010">
    <property type="entry name" value="YchF/TatD family DNA exonuclease"/>
    <property type="match status" value="1"/>
</dbReference>
<dbReference type="PROSITE" id="PS01090">
    <property type="entry name" value="TATD_2"/>
    <property type="match status" value="1"/>
</dbReference>
<dbReference type="eggNOG" id="COG0084">
    <property type="taxonomic scope" value="Bacteria"/>
</dbReference>
<dbReference type="PANTHER" id="PTHR46124">
    <property type="entry name" value="D-AMINOACYL-TRNA DEACYLASE"/>
    <property type="match status" value="1"/>
</dbReference>
<dbReference type="GO" id="GO:0016788">
    <property type="term" value="F:hydrolase activity, acting on ester bonds"/>
    <property type="evidence" value="ECO:0007669"/>
    <property type="project" value="InterPro"/>
</dbReference>
<dbReference type="Pfam" id="PF01026">
    <property type="entry name" value="TatD_DNase"/>
    <property type="match status" value="1"/>
</dbReference>
<dbReference type="SUPFAM" id="SSF51556">
    <property type="entry name" value="Metallo-dependent hydrolases"/>
    <property type="match status" value="1"/>
</dbReference>
<sequence>MIIDTHCHLSFPDFDNDRHDVIMRAHKAGVMKMIAVSVKLQDFVPLVSLCQDYPSSIFCSIGSHPCYVHEEDEISIDGLVCLASHPSVVAIGETGLDCYHSKHTLQKQKESFLRHIEAARITGLPLIIHSRSADEEMSIIIQEEMKKASFSFVIHCFSSSKNLADVCCDLGGYISFAGMITFPKSDDLRNIANIIPIDRLLIETDSPFLPPIPWRGKRNEPSYIINTAKIVADSKGISYDDLVKQTTENALRLFPKISELVVS</sequence>
<accession>U6B4R6</accession>
<dbReference type="KEGG" id="lar:lam_718"/>
<dbReference type="InterPro" id="IPR032466">
    <property type="entry name" value="Metal_Hydrolase"/>
</dbReference>
<feature type="binding site" evidence="4">
    <location>
        <position position="93"/>
    </location>
    <ligand>
        <name>a divalent metal cation</name>
        <dbReference type="ChEBI" id="CHEBI:60240"/>
        <label>1</label>
    </ligand>
</feature>
<keyword evidence="3" id="KW-0378">Hydrolase</keyword>
<dbReference type="GO" id="GO:0046872">
    <property type="term" value="F:metal ion binding"/>
    <property type="evidence" value="ECO:0007669"/>
    <property type="project" value="UniProtKB-KW"/>
</dbReference>
<feature type="binding site" evidence="4">
    <location>
        <position position="8"/>
    </location>
    <ligand>
        <name>a divalent metal cation</name>
        <dbReference type="ChEBI" id="CHEBI:60240"/>
        <label>1</label>
    </ligand>
</feature>
<dbReference type="PATRIC" id="fig|1261131.3.peg.688"/>
<dbReference type="GO" id="GO:0004536">
    <property type="term" value="F:DNA nuclease activity"/>
    <property type="evidence" value="ECO:0007669"/>
    <property type="project" value="InterPro"/>
</dbReference>
<dbReference type="GO" id="GO:0005829">
    <property type="term" value="C:cytosol"/>
    <property type="evidence" value="ECO:0007669"/>
    <property type="project" value="TreeGrafter"/>
</dbReference>
<evidence type="ECO:0000256" key="3">
    <source>
        <dbReference type="ARBA" id="ARBA00022801"/>
    </source>
</evidence>